<dbReference type="STRING" id="1759059.ATE48_04620"/>
<comment type="similarity">
    <text evidence="1">Belongs to the PhzF family.</text>
</comment>
<dbReference type="InterPro" id="IPR003719">
    <property type="entry name" value="Phenazine_PhzF-like"/>
</dbReference>
<accession>A0A1B1AFC3</accession>
<dbReference type="InParanoid" id="A0A1B1AFC3"/>
<dbReference type="NCBIfam" id="TIGR00654">
    <property type="entry name" value="PhzF_family"/>
    <property type="match status" value="1"/>
</dbReference>
<dbReference type="EMBL" id="CP013244">
    <property type="protein sequence ID" value="ANP45252.1"/>
    <property type="molecule type" value="Genomic_DNA"/>
</dbReference>
<feature type="region of interest" description="Disordered" evidence="3">
    <location>
        <begin position="310"/>
        <end position="343"/>
    </location>
</feature>
<organism evidence="4 5">
    <name type="scientific">Candidatus Viadribacter manganicus</name>
    <dbReference type="NCBI Taxonomy" id="1759059"/>
    <lineage>
        <taxon>Bacteria</taxon>
        <taxon>Pseudomonadati</taxon>
        <taxon>Pseudomonadota</taxon>
        <taxon>Alphaproteobacteria</taxon>
        <taxon>Hyphomonadales</taxon>
        <taxon>Hyphomonadaceae</taxon>
        <taxon>Candidatus Viadribacter</taxon>
    </lineage>
</organism>
<evidence type="ECO:0000313" key="5">
    <source>
        <dbReference type="Proteomes" id="UP000092498"/>
    </source>
</evidence>
<dbReference type="PANTHER" id="PTHR13774">
    <property type="entry name" value="PHENAZINE BIOSYNTHESIS PROTEIN"/>
    <property type="match status" value="1"/>
</dbReference>
<proteinExistence type="inferred from homology"/>
<protein>
    <recommendedName>
        <fullName evidence="6">Isomerase</fullName>
    </recommendedName>
</protein>
<dbReference type="PANTHER" id="PTHR13774:SF17">
    <property type="entry name" value="PHENAZINE BIOSYNTHESIS-LIKE DOMAIN-CONTAINING PROTEIN"/>
    <property type="match status" value="1"/>
</dbReference>
<dbReference type="GO" id="GO:0005737">
    <property type="term" value="C:cytoplasm"/>
    <property type="evidence" value="ECO:0007669"/>
    <property type="project" value="TreeGrafter"/>
</dbReference>
<name>A0A1B1AFC3_9PROT</name>
<dbReference type="AlphaFoldDB" id="A0A1B1AFC3"/>
<dbReference type="Gene3D" id="3.10.310.10">
    <property type="entry name" value="Diaminopimelate Epimerase, Chain A, domain 1"/>
    <property type="match status" value="2"/>
</dbReference>
<dbReference type="OrthoDB" id="9788221at2"/>
<dbReference type="KEGG" id="cbot:ATE48_04620"/>
<dbReference type="Pfam" id="PF02567">
    <property type="entry name" value="PhzC-PhzF"/>
    <property type="match status" value="1"/>
</dbReference>
<evidence type="ECO:0000256" key="1">
    <source>
        <dbReference type="ARBA" id="ARBA00008270"/>
    </source>
</evidence>
<feature type="compositionally biased region" description="Pro residues" evidence="3">
    <location>
        <begin position="321"/>
        <end position="334"/>
    </location>
</feature>
<dbReference type="GO" id="GO:0016853">
    <property type="term" value="F:isomerase activity"/>
    <property type="evidence" value="ECO:0007669"/>
    <property type="project" value="UniProtKB-KW"/>
</dbReference>
<evidence type="ECO:0000313" key="4">
    <source>
        <dbReference type="EMBL" id="ANP45252.1"/>
    </source>
</evidence>
<evidence type="ECO:0008006" key="6">
    <source>
        <dbReference type="Google" id="ProtNLM"/>
    </source>
</evidence>
<keyword evidence="2" id="KW-0413">Isomerase</keyword>
<dbReference type="SUPFAM" id="SSF54506">
    <property type="entry name" value="Diaminopimelate epimerase-like"/>
    <property type="match status" value="1"/>
</dbReference>
<gene>
    <name evidence="4" type="ORF">ATE48_04620</name>
</gene>
<dbReference type="RefSeq" id="WP_066768262.1">
    <property type="nucleotide sequence ID" value="NZ_CP013244.1"/>
</dbReference>
<evidence type="ECO:0000256" key="2">
    <source>
        <dbReference type="ARBA" id="ARBA00023235"/>
    </source>
</evidence>
<evidence type="ECO:0000256" key="3">
    <source>
        <dbReference type="SAM" id="MobiDB-lite"/>
    </source>
</evidence>
<sequence>MKIWIVHAFTDRLFTGNPAAVVPLDRWLPDAVLQAIATENKLSETAFVVPTGLKGNYQLRWFTPATEVPLCGHATLAAGAMLLSEIDPGLEVVVFDTHAGALIVRSTPEGYTLDLPRRQRTPWTPDDNISAALGGVEVVDAFIGEYANVVVEDEATLRNLKPDFAALNVAVRGPRQGMIGVTAPADEGQPYDFVSRFFCPGVGIDEDPVTGSSFADLAPYWCDRFDLESVVGFQASRRGGFMRAIQTLSSVRLLGQVSVYLRGELDPALARLHNRVDDHPEAPKRKKRRARTVKQLPAIFEEPLILGLEPASEQLSSPTSHPAPPENEEPPPPRIVVTGGGEV</sequence>
<dbReference type="Proteomes" id="UP000092498">
    <property type="component" value="Chromosome"/>
</dbReference>
<keyword evidence="5" id="KW-1185">Reference proteome</keyword>
<reference evidence="4 5" key="1">
    <citation type="submission" date="2015-11" db="EMBL/GenBank/DDBJ databases">
        <title>Whole-Genome Sequence of Candidatus Oderbacter manganicum from the National Park Lower Oder Valley, Germany.</title>
        <authorList>
            <person name="Braun B."/>
            <person name="Liere K."/>
            <person name="Szewzyk U."/>
        </authorList>
    </citation>
    <scope>NUCLEOTIDE SEQUENCE [LARGE SCALE GENOMIC DNA]</scope>
    <source>
        <strain evidence="4 5">OTSz_A_272</strain>
    </source>
</reference>